<dbReference type="RefSeq" id="WP_390357164.1">
    <property type="nucleotide sequence ID" value="NZ_JBHUIZ010000014.1"/>
</dbReference>
<dbReference type="NCBIfam" id="NF008528">
    <property type="entry name" value="PRK11463.1-2"/>
    <property type="match status" value="1"/>
</dbReference>
<keyword evidence="1" id="KW-0472">Membrane</keyword>
<dbReference type="InterPro" id="IPR007313">
    <property type="entry name" value="FxsA"/>
</dbReference>
<accession>A0ABU5CCG7</accession>
<keyword evidence="3" id="KW-1185">Reference proteome</keyword>
<dbReference type="EMBL" id="JAWDIP010000004">
    <property type="protein sequence ID" value="MDY0396960.1"/>
    <property type="molecule type" value="Genomic_DNA"/>
</dbReference>
<organism evidence="2 3">
    <name type="scientific">Tigheibacillus halophilus</name>
    <dbReference type="NCBI Taxonomy" id="361280"/>
    <lineage>
        <taxon>Bacteria</taxon>
        <taxon>Bacillati</taxon>
        <taxon>Bacillota</taxon>
        <taxon>Bacilli</taxon>
        <taxon>Bacillales</taxon>
        <taxon>Bacillaceae</taxon>
        <taxon>Tigheibacillus</taxon>
    </lineage>
</organism>
<dbReference type="Pfam" id="PF04186">
    <property type="entry name" value="FxsA"/>
    <property type="match status" value="1"/>
</dbReference>
<name>A0ABU5CCG7_9BACI</name>
<evidence type="ECO:0000256" key="1">
    <source>
        <dbReference type="SAM" id="Phobius"/>
    </source>
</evidence>
<protein>
    <submittedName>
        <fullName evidence="2">FxsA family protein</fullName>
    </submittedName>
</protein>
<feature type="transmembrane region" description="Helical" evidence="1">
    <location>
        <begin position="71"/>
        <end position="100"/>
    </location>
</feature>
<dbReference type="PANTHER" id="PTHR35335:SF1">
    <property type="entry name" value="UPF0716 PROTEIN FXSA"/>
    <property type="match status" value="1"/>
</dbReference>
<evidence type="ECO:0000313" key="2">
    <source>
        <dbReference type="EMBL" id="MDY0396960.1"/>
    </source>
</evidence>
<reference evidence="2 3" key="1">
    <citation type="submission" date="2023-10" db="EMBL/GenBank/DDBJ databases">
        <title>Virgibacillus halophilus 5B73C genome.</title>
        <authorList>
            <person name="Miliotis G."/>
            <person name="Sengupta P."/>
            <person name="Hameed A."/>
            <person name="Chuvochina M."/>
            <person name="Mcdonagh F."/>
            <person name="Simpson A.C."/>
            <person name="Singh N.K."/>
            <person name="Rekha P.D."/>
            <person name="Raman K."/>
            <person name="Hugenholtz P."/>
            <person name="Venkateswaran K."/>
        </authorList>
    </citation>
    <scope>NUCLEOTIDE SEQUENCE [LARGE SCALE GENOMIC DNA]</scope>
    <source>
        <strain evidence="2 3">5B73C</strain>
    </source>
</reference>
<dbReference type="Proteomes" id="UP001281447">
    <property type="component" value="Unassembled WGS sequence"/>
</dbReference>
<keyword evidence="1" id="KW-1133">Transmembrane helix</keyword>
<keyword evidence="1" id="KW-0812">Transmembrane</keyword>
<sequence>MRKFIPWIFIMLILEAVVFVFTVKWLGPVAVIFLTAVTALLGIVLAKQQGMKIWADLQRNLRHHMKPGKQILDGVCVLVGAALLIFPGFITDILGLLFVMPWTRVFFRHMLYTFLSALFSKNIIIYRRR</sequence>
<gene>
    <name evidence="2" type="ORF">RWE15_25070</name>
</gene>
<feature type="transmembrane region" description="Helical" evidence="1">
    <location>
        <begin position="106"/>
        <end position="126"/>
    </location>
</feature>
<feature type="transmembrane region" description="Helical" evidence="1">
    <location>
        <begin position="29"/>
        <end position="50"/>
    </location>
</feature>
<evidence type="ECO:0000313" key="3">
    <source>
        <dbReference type="Proteomes" id="UP001281447"/>
    </source>
</evidence>
<feature type="transmembrane region" description="Helical" evidence="1">
    <location>
        <begin position="7"/>
        <end position="23"/>
    </location>
</feature>
<proteinExistence type="predicted"/>
<dbReference type="PANTHER" id="PTHR35335">
    <property type="entry name" value="UPF0716 PROTEIN FXSA"/>
    <property type="match status" value="1"/>
</dbReference>
<comment type="caution">
    <text evidence="2">The sequence shown here is derived from an EMBL/GenBank/DDBJ whole genome shotgun (WGS) entry which is preliminary data.</text>
</comment>